<evidence type="ECO:0000256" key="2">
    <source>
        <dbReference type="ARBA" id="ARBA00011245"/>
    </source>
</evidence>
<keyword evidence="7" id="KW-0378">Hydrolase</keyword>
<keyword evidence="8" id="KW-1185">Reference proteome</keyword>
<evidence type="ECO:0000313" key="7">
    <source>
        <dbReference type="EMBL" id="ADV50269.1"/>
    </source>
</evidence>
<dbReference type="InterPro" id="IPR015220">
    <property type="entry name" value="Glucodextranase_N"/>
</dbReference>
<name>E6XEH9_CELAD</name>
<dbReference type="KEGG" id="cao:Celal_2994"/>
<dbReference type="InterPro" id="IPR014718">
    <property type="entry name" value="GH-type_carb-bd"/>
</dbReference>
<dbReference type="STRING" id="688270.Celal_2994"/>
<dbReference type="GO" id="GO:0005975">
    <property type="term" value="P:carbohydrate metabolic process"/>
    <property type="evidence" value="ECO:0007669"/>
    <property type="project" value="InterPro"/>
</dbReference>
<dbReference type="InterPro" id="IPR008928">
    <property type="entry name" value="6-hairpin_glycosidase_sf"/>
</dbReference>
<dbReference type="Pfam" id="PF00723">
    <property type="entry name" value="Glyco_hydro_15"/>
    <property type="match status" value="1"/>
</dbReference>
<feature type="region of interest" description="Disordered" evidence="4">
    <location>
        <begin position="1"/>
        <end position="24"/>
    </location>
</feature>
<organism evidence="7 8">
    <name type="scientific">Cellulophaga algicola (strain DSM 14237 / IC166 / ACAM 630)</name>
    <dbReference type="NCBI Taxonomy" id="688270"/>
    <lineage>
        <taxon>Bacteria</taxon>
        <taxon>Pseudomonadati</taxon>
        <taxon>Bacteroidota</taxon>
        <taxon>Flavobacteriia</taxon>
        <taxon>Flavobacteriales</taxon>
        <taxon>Flavobacteriaceae</taxon>
        <taxon>Cellulophaga</taxon>
    </lineage>
</organism>
<dbReference type="CDD" id="cd07430">
    <property type="entry name" value="GH15_N"/>
    <property type="match status" value="1"/>
</dbReference>
<dbReference type="InterPro" id="IPR011013">
    <property type="entry name" value="Gal_mutarotase_sf_dom"/>
</dbReference>
<dbReference type="PANTHER" id="PTHR31616:SF0">
    <property type="entry name" value="GLUCAN 1,4-ALPHA-GLUCOSIDASE"/>
    <property type="match status" value="1"/>
</dbReference>
<dbReference type="AlphaFoldDB" id="E6XEH9"/>
<dbReference type="PANTHER" id="PTHR31616">
    <property type="entry name" value="TREHALASE"/>
    <property type="match status" value="1"/>
</dbReference>
<dbReference type="SUPFAM" id="SSF74650">
    <property type="entry name" value="Galactose mutarotase-like"/>
    <property type="match status" value="1"/>
</dbReference>
<dbReference type="HOGENOM" id="CLU_010471_0_0_10"/>
<dbReference type="GO" id="GO:0004339">
    <property type="term" value="F:glucan 1,4-alpha-glucosidase activity"/>
    <property type="evidence" value="ECO:0007669"/>
    <property type="project" value="UniProtKB-EC"/>
</dbReference>
<dbReference type="EC" id="3.2.1.3" evidence="7"/>
<evidence type="ECO:0000256" key="4">
    <source>
        <dbReference type="SAM" id="MobiDB-lite"/>
    </source>
</evidence>
<evidence type="ECO:0000256" key="3">
    <source>
        <dbReference type="ARBA" id="ARBA00022837"/>
    </source>
</evidence>
<sequence length="795" mass="89664">MTIKNIPQESGAPGAPGMESKWSSSAKSGIGKALNASSNVTLTISHGILNEAYYPQEDIACMRDMGFIVTDGHEFFSEEKRDTRQTISTIENGIPAYKIINYDTFDKYQITKEIIVDPFRNSILQQVTFEQKDKNLPLQLFALLAPHLNNEGSNNTGWIGEYKGVPMLFAQNGAIALAMACSAKWLKRSAGYVGTSDGWTDIRQHGIMRWEFDHANDGNVALTGEIDLSDQDFVVAISFGRTHLEAANHARASLLDGFDTAKRRYIEEWKNWQESLYKLPAQNFMISAAMLRMHEAKNFPGGIIASLSIPWGETKGDADKSGYHVVWPRDLVESAGGFHALKTKADVSRIVNYLMSTQNANGSWPQNMWLHGEPNWNGLQMDQVALPILEMLKGYLRNTIGKHRMTRYWPLAKKAIIFLLVNGPFTQQDRWEEESGFSPFTIAAEIAALLAGAKLAEINGEKDFAIYCRETADCWNETIEFRTYVTDTPLARKIGVEGYYIRINPFTNIPASELGNRTMELKNHHYGKGTVKINELISVDTLALVRFGIRDPNDPKILNTLKVIDAQLKVNTPHGPCWYRYNNDGYGEQKDGDPYDGTGIGRPWPLLSGERGHYEVAAGNIEYANTLLQAMDGFANNGLLPEQIWDTHDIPEKGLYFGEHTGSAMPLTWAHAEYIKLCVSIHDKKVFDMPEQTQERYLLKKKIAKFQIWRFDNGIKTIPKGKTLRIETFAACTIHWTDNDWKTTAIKESKSLTIGVFATDIKPENKESSSLQFTFYWKEADKWEGKNYLVNIDNS</sequence>
<evidence type="ECO:0000259" key="5">
    <source>
        <dbReference type="Pfam" id="PF00723"/>
    </source>
</evidence>
<dbReference type="EMBL" id="CP002453">
    <property type="protein sequence ID" value="ADV50269.1"/>
    <property type="molecule type" value="Genomic_DNA"/>
</dbReference>
<comment type="cofactor">
    <cofactor evidence="1">
        <name>Ca(2+)</name>
        <dbReference type="ChEBI" id="CHEBI:29108"/>
    </cofactor>
</comment>
<evidence type="ECO:0000259" key="6">
    <source>
        <dbReference type="Pfam" id="PF09137"/>
    </source>
</evidence>
<dbReference type="GO" id="GO:0016757">
    <property type="term" value="F:glycosyltransferase activity"/>
    <property type="evidence" value="ECO:0007669"/>
    <property type="project" value="UniProtKB-ARBA"/>
</dbReference>
<dbReference type="InterPro" id="IPR011613">
    <property type="entry name" value="GH15-like"/>
</dbReference>
<feature type="domain" description="Glucodextranase N-terminal" evidence="6">
    <location>
        <begin position="12"/>
        <end position="273"/>
    </location>
</feature>
<dbReference type="Proteomes" id="UP000008634">
    <property type="component" value="Chromosome"/>
</dbReference>
<keyword evidence="3" id="KW-0106">Calcium</keyword>
<reference evidence="7 8" key="1">
    <citation type="journal article" date="2010" name="Stand. Genomic Sci.">
        <title>Complete genome sequence of Cellulophaga algicola type strain (IC166).</title>
        <authorList>
            <person name="Abt B."/>
            <person name="Lu M."/>
            <person name="Misra M."/>
            <person name="Han C."/>
            <person name="Nolan M."/>
            <person name="Lucas S."/>
            <person name="Hammon N."/>
            <person name="Deshpande S."/>
            <person name="Cheng J.F."/>
            <person name="Tapia R."/>
            <person name="Goodwin L."/>
            <person name="Pitluck S."/>
            <person name="Liolios K."/>
            <person name="Pagani I."/>
            <person name="Ivanova N."/>
            <person name="Mavromatis K."/>
            <person name="Ovchinikova G."/>
            <person name="Pati A."/>
            <person name="Chen A."/>
            <person name="Palaniappan K."/>
            <person name="Land M."/>
            <person name="Hauser L."/>
            <person name="Chang Y.J."/>
            <person name="Jeffries C.D."/>
            <person name="Detter J.C."/>
            <person name="Brambilla E."/>
            <person name="Rohde M."/>
            <person name="Tindall B.J."/>
            <person name="Goker M."/>
            <person name="Woyke T."/>
            <person name="Bristow J."/>
            <person name="Eisen J.A."/>
            <person name="Markowitz V."/>
            <person name="Hugenholtz P."/>
            <person name="Kyrpides N.C."/>
            <person name="Klenk H.P."/>
            <person name="Lapidus A."/>
        </authorList>
    </citation>
    <scope>NUCLEOTIDE SEQUENCE [LARGE SCALE GENOMIC DNA]</scope>
    <source>
        <strain evidence="8">DSM 14237 / IC166 / ACAM 630</strain>
    </source>
</reference>
<dbReference type="SUPFAM" id="SSF48208">
    <property type="entry name" value="Six-hairpin glycosidases"/>
    <property type="match status" value="1"/>
</dbReference>
<keyword evidence="7" id="KW-0326">Glycosidase</keyword>
<dbReference type="RefSeq" id="WP_013551732.1">
    <property type="nucleotide sequence ID" value="NC_014934.1"/>
</dbReference>
<dbReference type="InterPro" id="IPR012341">
    <property type="entry name" value="6hp_glycosidase-like_sf"/>
</dbReference>
<dbReference type="OrthoDB" id="3902805at2"/>
<evidence type="ECO:0000313" key="8">
    <source>
        <dbReference type="Proteomes" id="UP000008634"/>
    </source>
</evidence>
<protein>
    <submittedName>
        <fullName evidence="7">Glucan 1,4-alpha-glucosidase</fullName>
        <ecNumber evidence="7">3.2.1.3</ecNumber>
    </submittedName>
</protein>
<dbReference type="Pfam" id="PF09137">
    <property type="entry name" value="Glucodextran_N"/>
    <property type="match status" value="1"/>
</dbReference>
<dbReference type="Gene3D" id="1.50.10.10">
    <property type="match status" value="1"/>
</dbReference>
<dbReference type="eggNOG" id="COG3387">
    <property type="taxonomic scope" value="Bacteria"/>
</dbReference>
<accession>E6XEH9</accession>
<proteinExistence type="predicted"/>
<evidence type="ECO:0000256" key="1">
    <source>
        <dbReference type="ARBA" id="ARBA00001913"/>
    </source>
</evidence>
<gene>
    <name evidence="7" type="ordered locus">Celal_2994</name>
</gene>
<feature type="domain" description="GH15-like" evidence="5">
    <location>
        <begin position="287"/>
        <end position="677"/>
    </location>
</feature>
<comment type="subunit">
    <text evidence="2">Monomer.</text>
</comment>
<dbReference type="GO" id="GO:0030246">
    <property type="term" value="F:carbohydrate binding"/>
    <property type="evidence" value="ECO:0007669"/>
    <property type="project" value="InterPro"/>
</dbReference>
<dbReference type="Gene3D" id="2.70.98.10">
    <property type="match status" value="1"/>
</dbReference>